<dbReference type="Proteomes" id="UP001456524">
    <property type="component" value="Unassembled WGS sequence"/>
</dbReference>
<reference evidence="2 3" key="1">
    <citation type="journal article" date="2022" name="G3 (Bethesda)">
        <title>Enemy or ally: a genomic approach to elucidate the lifestyle of Phyllosticta citrichinaensis.</title>
        <authorList>
            <person name="Buijs V.A."/>
            <person name="Groenewald J.Z."/>
            <person name="Haridas S."/>
            <person name="LaButti K.M."/>
            <person name="Lipzen A."/>
            <person name="Martin F.M."/>
            <person name="Barry K."/>
            <person name="Grigoriev I.V."/>
            <person name="Crous P.W."/>
            <person name="Seidl M.F."/>
        </authorList>
    </citation>
    <scope>NUCLEOTIDE SEQUENCE [LARGE SCALE GENOMIC DNA]</scope>
    <source>
        <strain evidence="2 3">CBS 129764</strain>
    </source>
</reference>
<feature type="region of interest" description="Disordered" evidence="1">
    <location>
        <begin position="1"/>
        <end position="89"/>
    </location>
</feature>
<feature type="region of interest" description="Disordered" evidence="1">
    <location>
        <begin position="128"/>
        <end position="159"/>
    </location>
</feature>
<feature type="compositionally biased region" description="Basic and acidic residues" evidence="1">
    <location>
        <begin position="289"/>
        <end position="310"/>
    </location>
</feature>
<feature type="region of interest" description="Disordered" evidence="1">
    <location>
        <begin position="275"/>
        <end position="317"/>
    </location>
</feature>
<gene>
    <name evidence="2" type="ORF">IWX90DRAFT_135872</name>
</gene>
<evidence type="ECO:0000313" key="3">
    <source>
        <dbReference type="Proteomes" id="UP001456524"/>
    </source>
</evidence>
<sequence length="317" mass="34890">MPRPCRLHHMSPTDAQRPELGHWRRRRTSRPTQQLQHHFGRPSGHVGPSLPASQPATIHVHTRPSLPRPNNAPRATVAPPTKKTGPPRSLVLVPLASPHRYLQTRHERPLCLAFSRLVPVWGTRRGSRCPKVNESNRNETWRADDGRMDGRAGGQTAVLPLPLPLPVRRRATQRNATQPRPPSHHHHTALVLKFFFFASLGAHRQAGRQAGSNENDRTNKRKDLLTGSRAGLGAVCLNVQFEIITLMGRNEGWGGGGVGVESSGRELCRGLAGQAGRGRGTCPLSSSPSREKSDSCGDGKKRGEGYRDCPPDWTAVW</sequence>
<organism evidence="2 3">
    <name type="scientific">Phyllosticta citrichinensis</name>
    <dbReference type="NCBI Taxonomy" id="1130410"/>
    <lineage>
        <taxon>Eukaryota</taxon>
        <taxon>Fungi</taxon>
        <taxon>Dikarya</taxon>
        <taxon>Ascomycota</taxon>
        <taxon>Pezizomycotina</taxon>
        <taxon>Dothideomycetes</taxon>
        <taxon>Dothideomycetes incertae sedis</taxon>
        <taxon>Botryosphaeriales</taxon>
        <taxon>Phyllostictaceae</taxon>
        <taxon>Phyllosticta</taxon>
    </lineage>
</organism>
<protein>
    <submittedName>
        <fullName evidence="2">Uncharacterized protein</fullName>
    </submittedName>
</protein>
<accession>A0ABR1XXZ1</accession>
<evidence type="ECO:0000313" key="2">
    <source>
        <dbReference type="EMBL" id="KAK8173194.1"/>
    </source>
</evidence>
<evidence type="ECO:0000256" key="1">
    <source>
        <dbReference type="SAM" id="MobiDB-lite"/>
    </source>
</evidence>
<comment type="caution">
    <text evidence="2">The sequence shown here is derived from an EMBL/GenBank/DDBJ whole genome shotgun (WGS) entry which is preliminary data.</text>
</comment>
<name>A0ABR1XXZ1_9PEZI</name>
<keyword evidence="3" id="KW-1185">Reference proteome</keyword>
<feature type="compositionally biased region" description="Basic and acidic residues" evidence="1">
    <location>
        <begin position="134"/>
        <end position="150"/>
    </location>
</feature>
<proteinExistence type="predicted"/>
<dbReference type="EMBL" id="JBBWUH010000003">
    <property type="protein sequence ID" value="KAK8173194.1"/>
    <property type="molecule type" value="Genomic_DNA"/>
</dbReference>